<dbReference type="AlphaFoldDB" id="A0A0F8VQW3"/>
<comment type="caution">
    <text evidence="1">The sequence shown here is derived from an EMBL/GenBank/DDBJ whole genome shotgun (WGS) entry which is preliminary data.</text>
</comment>
<gene>
    <name evidence="1" type="ORF">LCGC14_3161980</name>
</gene>
<sequence>LRNKVFDSIVDMIELLLVEGRAR</sequence>
<evidence type="ECO:0000313" key="1">
    <source>
        <dbReference type="EMBL" id="KKK46768.1"/>
    </source>
</evidence>
<name>A0A0F8VQW3_9ZZZZ</name>
<feature type="non-terminal residue" evidence="1">
    <location>
        <position position="1"/>
    </location>
</feature>
<organism evidence="1">
    <name type="scientific">marine sediment metagenome</name>
    <dbReference type="NCBI Taxonomy" id="412755"/>
    <lineage>
        <taxon>unclassified sequences</taxon>
        <taxon>metagenomes</taxon>
        <taxon>ecological metagenomes</taxon>
    </lineage>
</organism>
<reference evidence="1" key="1">
    <citation type="journal article" date="2015" name="Nature">
        <title>Complex archaea that bridge the gap between prokaryotes and eukaryotes.</title>
        <authorList>
            <person name="Spang A."/>
            <person name="Saw J.H."/>
            <person name="Jorgensen S.L."/>
            <person name="Zaremba-Niedzwiedzka K."/>
            <person name="Martijn J."/>
            <person name="Lind A.E."/>
            <person name="van Eijk R."/>
            <person name="Schleper C."/>
            <person name="Guy L."/>
            <person name="Ettema T.J."/>
        </authorList>
    </citation>
    <scope>NUCLEOTIDE SEQUENCE</scope>
</reference>
<proteinExistence type="predicted"/>
<dbReference type="EMBL" id="LAZR01069917">
    <property type="protein sequence ID" value="KKK46768.1"/>
    <property type="molecule type" value="Genomic_DNA"/>
</dbReference>
<protein>
    <submittedName>
        <fullName evidence="1">Uncharacterized protein</fullName>
    </submittedName>
</protein>
<accession>A0A0F8VQW3</accession>